<sequence>MADMSEVSLCNSQSDCGDEEVSDEEQEDVVVLETDLLSMEPGLENRSESTEDITTRTDDSYYVTWTVYIVLAVPTGEEAAVPEVPEKAKKANKDSSTVLVKAHKAQSCYHIEYKLLPGDTETVKVDLVLFGPVAKMYKEDEFKILRTWHEGDRTWVGWIQNFNVSVNRELLISLLSHKITLQIWNSKDKLCSQARYERLKAFRFTQDQAEDATDMCVGIKTMVKKLRSSCESKSNTSKQHGSEILFHSTSEGDSETEFQKPTTDALDLEDIKNNGTASAEISPIRLFAGETSLTECFPVCSSGVFEVMCNISLDRPLISDQLKAELNPLVITILSATSMPSSPVPFHVLQEKCMPVYCQYKFHNLHRTKFHKHGTKVYFRDVNVILTGLMSPEELKEFLSGPPLEIEVHDRDRKLEETQKTPAVLGTGSDKGILCGAALLKQKAAVVNSHGIASLNFSELLLGKKSLKVRSPIKCSPPPPLLNRKQSACSKMTDTAASREPIQQGHYFDANSQLKVKIEIACPLNIKNNSCELESCDGPFGRIIYLFDYNNFPLMTKLRSEILRINASAFHLDSHSLENIENSLSNYIMTFKNDESKDLDFVTGFHVLDKRKHIFVLEGLKHKAVKRLCDAVPMKLSGSEEEQVIVLYNSNLCFFKRIYDSLDVGLTPIHLHESLETIMRQPLVYVRGMVPQLCFQALLRLSQLCQVRQLKDVVQCSLFPSADMILSMSKEYAEQWEQKAWANTKVDMSTLPVRVKRRPLLNTHNREYMKWKHNSQQLPHKQSKDFIQDNIKKVQEESERLQRPEAAVLRIEQSEARPTHNYSIQTFNSTEQAKELLRKEMSKVPGRRFTYSQQYWSATVEQEGVPSKNDSTAASPVWFSMSSDKSKVHPRHPDEARVEELRKPWRENILHATILKPTLSRDVWAWSQRSEDFQLYRQPTFFHPLPVTSHLAGDPLQQEQLEAARAQYCRWLKKLLPGGSTNPPGKGSFPEFKCHMGGNSERFQDILKDEPKKYSLRKPGMVLKPLPQLYVMNLGDNQAEKQKSVALAPGPCGNCSLCSKNNAIARQNSMYNKYHYIGFNKQHSFLYKRTALPLTDDERSIFTFQKYEPNMKTHTSAVQPFRNIGRRQNPQELYPADRVQH</sequence>
<dbReference type="KEGG" id="sluc:116036532"/>
<evidence type="ECO:0000259" key="2">
    <source>
        <dbReference type="Pfam" id="PF15084"/>
    </source>
</evidence>
<reference evidence="3" key="1">
    <citation type="submission" date="2025-08" db="UniProtKB">
        <authorList>
            <consortium name="Ensembl"/>
        </authorList>
    </citation>
    <scope>IDENTIFICATION</scope>
</reference>
<dbReference type="Ensembl" id="ENSSLUT00000052780.1">
    <property type="protein sequence ID" value="ENSSLUP00000051268.1"/>
    <property type="gene ID" value="ENSSLUG00000022288.1"/>
</dbReference>
<feature type="domain" description="DUF4550" evidence="2">
    <location>
        <begin position="109"/>
        <end position="201"/>
    </location>
</feature>
<dbReference type="Pfam" id="PF15084">
    <property type="entry name" value="DUF4550"/>
    <property type="match status" value="1"/>
</dbReference>
<organism evidence="3 4">
    <name type="scientific">Sander lucioperca</name>
    <name type="common">Pike-perch</name>
    <name type="synonym">Perca lucioperca</name>
    <dbReference type="NCBI Taxonomy" id="283035"/>
    <lineage>
        <taxon>Eukaryota</taxon>
        <taxon>Metazoa</taxon>
        <taxon>Chordata</taxon>
        <taxon>Craniata</taxon>
        <taxon>Vertebrata</taxon>
        <taxon>Euteleostomi</taxon>
        <taxon>Actinopterygii</taxon>
        <taxon>Neopterygii</taxon>
        <taxon>Teleostei</taxon>
        <taxon>Neoteleostei</taxon>
        <taxon>Acanthomorphata</taxon>
        <taxon>Eupercaria</taxon>
        <taxon>Perciformes</taxon>
        <taxon>Percoidei</taxon>
        <taxon>Percidae</taxon>
        <taxon>Luciopercinae</taxon>
        <taxon>Sander</taxon>
    </lineage>
</organism>
<evidence type="ECO:0000256" key="1">
    <source>
        <dbReference type="SAM" id="MobiDB-lite"/>
    </source>
</evidence>
<feature type="region of interest" description="Disordered" evidence="1">
    <location>
        <begin position="1"/>
        <end position="26"/>
    </location>
</feature>
<accession>A0A8D0AAT8</accession>
<proteinExistence type="predicted"/>
<gene>
    <name evidence="3" type="primary">cfap92</name>
</gene>
<protein>
    <submittedName>
        <fullName evidence="3">Cilia and flagella associated protein 92 (putative)</fullName>
    </submittedName>
</protein>
<evidence type="ECO:0000313" key="4">
    <source>
        <dbReference type="Proteomes" id="UP000694568"/>
    </source>
</evidence>
<name>A0A8D0AAT8_SANLU</name>
<dbReference type="PANTHER" id="PTHR33667">
    <property type="entry name" value="SI:DKEY-57N24.6"/>
    <property type="match status" value="1"/>
</dbReference>
<dbReference type="InterPro" id="IPR027876">
    <property type="entry name" value="DUF4550"/>
</dbReference>
<dbReference type="RefSeq" id="XP_035858267.1">
    <property type="nucleotide sequence ID" value="XM_036002374.1"/>
</dbReference>
<dbReference type="GeneTree" id="ENSGT00390000008330"/>
<dbReference type="GeneID" id="116036532"/>
<dbReference type="RefSeq" id="XP_035858266.1">
    <property type="nucleotide sequence ID" value="XM_036002373.1"/>
</dbReference>
<dbReference type="OrthoDB" id="188352at2759"/>
<dbReference type="Proteomes" id="UP000694568">
    <property type="component" value="Unplaced"/>
</dbReference>
<dbReference type="PANTHER" id="PTHR33667:SF7">
    <property type="entry name" value="RIKEN CDNA 1810020O05 GENE"/>
    <property type="match status" value="1"/>
</dbReference>
<feature type="compositionally biased region" description="Acidic residues" evidence="1">
    <location>
        <begin position="16"/>
        <end position="26"/>
    </location>
</feature>
<evidence type="ECO:0000313" key="3">
    <source>
        <dbReference type="Ensembl" id="ENSSLUP00000051268.1"/>
    </source>
</evidence>
<dbReference type="AlphaFoldDB" id="A0A8D0AAT8"/>
<dbReference type="CTD" id="57501"/>
<keyword evidence="4" id="KW-1185">Reference proteome</keyword>
<reference evidence="3" key="2">
    <citation type="submission" date="2025-09" db="UniProtKB">
        <authorList>
            <consortium name="Ensembl"/>
        </authorList>
    </citation>
    <scope>IDENTIFICATION</scope>
</reference>